<dbReference type="Pfam" id="PF08770">
    <property type="entry name" value="SoxZ"/>
    <property type="match status" value="1"/>
</dbReference>
<name>A0A557R2X2_9RHOO</name>
<dbReference type="RefSeq" id="WP_144307992.1">
    <property type="nucleotide sequence ID" value="NZ_VMNK01000002.1"/>
</dbReference>
<sequence>MSDPVRIRATVAEGVTQVRLMAAHPMETGRRRLAEGALVAAHYITDLTVLHEARVVLQARFGPSVSRDPYLVFSFAGGAPGETVSVSWRDNRGDSRSDTVTIR</sequence>
<organism evidence="2 3">
    <name type="scientific">Denitromonas halophila</name>
    <dbReference type="NCBI Taxonomy" id="1629404"/>
    <lineage>
        <taxon>Bacteria</taxon>
        <taxon>Pseudomonadati</taxon>
        <taxon>Pseudomonadota</taxon>
        <taxon>Betaproteobacteria</taxon>
        <taxon>Rhodocyclales</taxon>
        <taxon>Zoogloeaceae</taxon>
        <taxon>Denitromonas</taxon>
    </lineage>
</organism>
<keyword evidence="3" id="KW-1185">Reference proteome</keyword>
<dbReference type="AlphaFoldDB" id="A0A557R2X2"/>
<dbReference type="InterPro" id="IPR014880">
    <property type="entry name" value="SoxZ_dom"/>
</dbReference>
<dbReference type="Gene3D" id="2.60.40.10">
    <property type="entry name" value="Immunoglobulins"/>
    <property type="match status" value="1"/>
</dbReference>
<gene>
    <name evidence="2" type="primary">soxZ</name>
    <name evidence="2" type="ORF">FHP91_01895</name>
</gene>
<evidence type="ECO:0000259" key="1">
    <source>
        <dbReference type="Pfam" id="PF08770"/>
    </source>
</evidence>
<feature type="domain" description="Sulphur oxidation protein SoxZ" evidence="1">
    <location>
        <begin position="8"/>
        <end position="100"/>
    </location>
</feature>
<dbReference type="OrthoDB" id="9795530at2"/>
<reference evidence="2 3" key="1">
    <citation type="submission" date="2019-07" db="EMBL/GenBank/DDBJ databases">
        <title>The pathways for chlorine oxyanion respiration interact through the shared metabolite chlorate.</title>
        <authorList>
            <person name="Barnum T.P."/>
            <person name="Cheng Y."/>
            <person name="Hill K.A."/>
            <person name="Lucas L.N."/>
            <person name="Carlson H.K."/>
            <person name="Coates J.D."/>
        </authorList>
    </citation>
    <scope>NUCLEOTIDE SEQUENCE [LARGE SCALE GENOMIC DNA]</scope>
    <source>
        <strain evidence="2 3">SFB-3</strain>
    </source>
</reference>
<dbReference type="NCBIfam" id="TIGR04490">
    <property type="entry name" value="SoxZ_true"/>
    <property type="match status" value="1"/>
</dbReference>
<dbReference type="InterPro" id="IPR013783">
    <property type="entry name" value="Ig-like_fold"/>
</dbReference>
<comment type="caution">
    <text evidence="2">The sequence shown here is derived from an EMBL/GenBank/DDBJ whole genome shotgun (WGS) entry which is preliminary data.</text>
</comment>
<accession>A0A557R2X2</accession>
<dbReference type="Proteomes" id="UP000319502">
    <property type="component" value="Unassembled WGS sequence"/>
</dbReference>
<dbReference type="SUPFAM" id="SSF81296">
    <property type="entry name" value="E set domains"/>
    <property type="match status" value="1"/>
</dbReference>
<dbReference type="InterPro" id="IPR030995">
    <property type="entry name" value="SoxZ"/>
</dbReference>
<evidence type="ECO:0000313" key="3">
    <source>
        <dbReference type="Proteomes" id="UP000319502"/>
    </source>
</evidence>
<dbReference type="InterPro" id="IPR014756">
    <property type="entry name" value="Ig_E-set"/>
</dbReference>
<proteinExistence type="predicted"/>
<dbReference type="EMBL" id="VMNK01000002">
    <property type="protein sequence ID" value="TVO59488.1"/>
    <property type="molecule type" value="Genomic_DNA"/>
</dbReference>
<evidence type="ECO:0000313" key="2">
    <source>
        <dbReference type="EMBL" id="TVO59488.1"/>
    </source>
</evidence>
<protein>
    <submittedName>
        <fullName evidence="2">Thiosulfate oxidation carrier complex protein SoxZ</fullName>
    </submittedName>
</protein>